<dbReference type="InterPro" id="IPR017437">
    <property type="entry name" value="ATP-NAD_kinase_PpnK-typ_C"/>
</dbReference>
<dbReference type="GO" id="GO:0003951">
    <property type="term" value="F:NAD+ kinase activity"/>
    <property type="evidence" value="ECO:0007669"/>
    <property type="project" value="UniProtKB-EC"/>
</dbReference>
<name>A0A343TFU7_9EURY</name>
<dbReference type="PANTHER" id="PTHR20275:SF0">
    <property type="entry name" value="NAD KINASE"/>
    <property type="match status" value="1"/>
</dbReference>
<evidence type="ECO:0000313" key="1">
    <source>
        <dbReference type="EMBL" id="AUX07969.1"/>
    </source>
</evidence>
<dbReference type="GO" id="GO:0019674">
    <property type="term" value="P:NAD+ metabolic process"/>
    <property type="evidence" value="ECO:0007669"/>
    <property type="project" value="InterPro"/>
</dbReference>
<dbReference type="GeneID" id="37876649"/>
<dbReference type="OrthoDB" id="170401at2157"/>
<reference evidence="2" key="1">
    <citation type="submission" date="2017-11" db="EMBL/GenBank/DDBJ databases">
        <title>Phenotypic and genomic properties of facultatively anaerobic sulfur-reducing natronoarchaea from hypersaline soda lakes.</title>
        <authorList>
            <person name="Sorokin D.Y."/>
            <person name="Kublanov I.V."/>
            <person name="Roman P."/>
            <person name="Sinninghe Damste J.S."/>
            <person name="Golyshin P.N."/>
            <person name="Rojo D."/>
            <person name="Ciordia S."/>
            <person name="Mena M.D.C."/>
            <person name="Ferrer M."/>
            <person name="Messina E."/>
            <person name="Smedile F."/>
            <person name="La Spada G."/>
            <person name="La Cono V."/>
            <person name="Yakimov M.M."/>
        </authorList>
    </citation>
    <scope>NUCLEOTIDE SEQUENCE [LARGE SCALE GENOMIC DNA]</scope>
    <source>
        <strain evidence="2">AArc-Sl</strain>
    </source>
</reference>
<dbReference type="SUPFAM" id="SSF111331">
    <property type="entry name" value="NAD kinase/diacylglycerol kinase-like"/>
    <property type="match status" value="1"/>
</dbReference>
<dbReference type="EMBL" id="CP025066">
    <property type="protein sequence ID" value="AUX07969.1"/>
    <property type="molecule type" value="Genomic_DNA"/>
</dbReference>
<dbReference type="AlphaFoldDB" id="A0A343TFU7"/>
<gene>
    <name evidence="1" type="primary">nadF</name>
    <name evidence="1" type="ORF">AArcSl_0314</name>
</gene>
<dbReference type="Pfam" id="PF20143">
    <property type="entry name" value="NAD_kinase_C"/>
    <property type="match status" value="1"/>
</dbReference>
<organism evidence="1 2">
    <name type="scientific">Halalkaliarchaeum desulfuricum</name>
    <dbReference type="NCBI Taxonomy" id="2055893"/>
    <lineage>
        <taxon>Archaea</taxon>
        <taxon>Methanobacteriati</taxon>
        <taxon>Methanobacteriota</taxon>
        <taxon>Stenosarchaea group</taxon>
        <taxon>Halobacteria</taxon>
        <taxon>Halobacteriales</taxon>
        <taxon>Haloferacaceae</taxon>
        <taxon>Halalkaliarchaeum</taxon>
    </lineage>
</organism>
<dbReference type="EC" id="2.7.1.23" evidence="1"/>
<accession>A0A343TFU7</accession>
<protein>
    <submittedName>
        <fullName evidence="1">NAD+ kinase</fullName>
        <ecNumber evidence="1">2.7.1.23</ecNumber>
    </submittedName>
</protein>
<evidence type="ECO:0000313" key="2">
    <source>
        <dbReference type="Proteomes" id="UP000263012"/>
    </source>
</evidence>
<dbReference type="PANTHER" id="PTHR20275">
    <property type="entry name" value="NAD KINASE"/>
    <property type="match status" value="1"/>
</dbReference>
<dbReference type="RefSeq" id="WP_133412112.1">
    <property type="nucleotide sequence ID" value="NZ_CP025066.1"/>
</dbReference>
<keyword evidence="1" id="KW-0808">Transferase</keyword>
<proteinExistence type="predicted"/>
<dbReference type="InterPro" id="IPR016064">
    <property type="entry name" value="NAD/diacylglycerol_kinase_sf"/>
</dbReference>
<sequence>MNVAFAGDDSIVGDLADVVARRGGSVVPVSDADVVVAIGESALFDLVCPGLEVPVLPIAAGEGDHVVSKPDAQGALAAVLEGRARRTRHYQLGVEIDGERVATALYDLTLVTDEPARISEYAVVGDGDPLGTVRSDGIVAATPAGSAGYARSAGGPVLSPGSGISVVPISPFTTHPEAWVVADEVCVTVTREEDVLVIADGADVCSVGCDESVAVTRTDPVTLLRS</sequence>
<dbReference type="Gene3D" id="2.60.200.30">
    <property type="entry name" value="Probable inorganic polyphosphate/atp-NAD kinase, domain 2"/>
    <property type="match status" value="1"/>
</dbReference>
<keyword evidence="1" id="KW-0418">Kinase</keyword>
<dbReference type="GO" id="GO:0006741">
    <property type="term" value="P:NADP+ biosynthetic process"/>
    <property type="evidence" value="ECO:0007669"/>
    <property type="project" value="TreeGrafter"/>
</dbReference>
<keyword evidence="2" id="KW-1185">Reference proteome</keyword>
<dbReference type="KEGG" id="hdf:AArcSl_0314"/>
<dbReference type="Proteomes" id="UP000263012">
    <property type="component" value="Chromosome"/>
</dbReference>